<keyword evidence="9" id="KW-0902">Two-component regulatory system</keyword>
<dbReference type="Gene3D" id="3.30.565.10">
    <property type="entry name" value="Histidine kinase-like ATPase, C-terminal domain"/>
    <property type="match status" value="1"/>
</dbReference>
<dbReference type="InterPro" id="IPR004358">
    <property type="entry name" value="Sig_transdc_His_kin-like_C"/>
</dbReference>
<evidence type="ECO:0000256" key="4">
    <source>
        <dbReference type="ARBA" id="ARBA00022553"/>
    </source>
</evidence>
<evidence type="ECO:0000256" key="3">
    <source>
        <dbReference type="ARBA" id="ARBA00012438"/>
    </source>
</evidence>
<dbReference type="InterPro" id="IPR036097">
    <property type="entry name" value="HisK_dim/P_sf"/>
</dbReference>
<protein>
    <recommendedName>
        <fullName evidence="3">histidine kinase</fullName>
        <ecNumber evidence="3">2.7.13.3</ecNumber>
    </recommendedName>
</protein>
<organism evidence="11 12">
    <name type="scientific">Viridibacillus soli</name>
    <dbReference type="NCBI Taxonomy" id="2798301"/>
    <lineage>
        <taxon>Bacteria</taxon>
        <taxon>Bacillati</taxon>
        <taxon>Bacillota</taxon>
        <taxon>Bacilli</taxon>
        <taxon>Bacillales</taxon>
        <taxon>Caryophanaceae</taxon>
        <taxon>Viridibacillus</taxon>
    </lineage>
</organism>
<dbReference type="SMART" id="SM00388">
    <property type="entry name" value="HisKA"/>
    <property type="match status" value="1"/>
</dbReference>
<dbReference type="InterPro" id="IPR050351">
    <property type="entry name" value="BphY/WalK/GraS-like"/>
</dbReference>
<evidence type="ECO:0000256" key="7">
    <source>
        <dbReference type="ARBA" id="ARBA00022777"/>
    </source>
</evidence>
<keyword evidence="7 11" id="KW-0418">Kinase</keyword>
<dbReference type="InterPro" id="IPR003661">
    <property type="entry name" value="HisK_dim/P_dom"/>
</dbReference>
<accession>A0ABS1H4F7</accession>
<evidence type="ECO:0000256" key="8">
    <source>
        <dbReference type="ARBA" id="ARBA00022840"/>
    </source>
</evidence>
<dbReference type="GO" id="GO:0016301">
    <property type="term" value="F:kinase activity"/>
    <property type="evidence" value="ECO:0007669"/>
    <property type="project" value="UniProtKB-KW"/>
</dbReference>
<proteinExistence type="predicted"/>
<dbReference type="SUPFAM" id="SSF47384">
    <property type="entry name" value="Homodimeric domain of signal transducing histidine kinase"/>
    <property type="match status" value="1"/>
</dbReference>
<dbReference type="PANTHER" id="PTHR45453:SF1">
    <property type="entry name" value="PHOSPHATE REGULON SENSOR PROTEIN PHOR"/>
    <property type="match status" value="1"/>
</dbReference>
<evidence type="ECO:0000259" key="10">
    <source>
        <dbReference type="PROSITE" id="PS50109"/>
    </source>
</evidence>
<sequence length="311" mass="35730">MVFFLIMIIVILIGFIFFQYSTQKNKDEDLRYIYEKLQNILEKQTAVKLLVVTDNKELQKLLVAINHLLVAMQTTKADQAKVEISMRKMLSNISHDLKTPLTVVLGYVEMLHTDPTMTEDERQVILKKVHMKTIEVMELIHKFFDLAKLESGDKEIELTRINLNEVCQDNILSFYDLLIAKGFSVDIDIPNEQLYGHGNTAVLSRVLNNLISNAITYGEDGKTLGMTLRSDEKTVYIDIWDKGKGISESHIDKVFERMYTLEDSRNRIYQGSGLGLTITKRLVEALGGEIHLSSKPYDKTVFTILLKRMNY</sequence>
<keyword evidence="12" id="KW-1185">Reference proteome</keyword>
<dbReference type="PANTHER" id="PTHR45453">
    <property type="entry name" value="PHOSPHATE REGULON SENSOR PROTEIN PHOR"/>
    <property type="match status" value="1"/>
</dbReference>
<keyword evidence="4" id="KW-0597">Phosphoprotein</keyword>
<dbReference type="RefSeq" id="WP_200747941.1">
    <property type="nucleotide sequence ID" value="NZ_JAEOAH010000003.1"/>
</dbReference>
<dbReference type="InterPro" id="IPR003594">
    <property type="entry name" value="HATPase_dom"/>
</dbReference>
<evidence type="ECO:0000313" key="12">
    <source>
        <dbReference type="Proteomes" id="UP000618943"/>
    </source>
</evidence>
<gene>
    <name evidence="11" type="ORF">JFL43_03505</name>
</gene>
<dbReference type="EC" id="2.7.13.3" evidence="3"/>
<dbReference type="PRINTS" id="PR00344">
    <property type="entry name" value="BCTRLSENSOR"/>
</dbReference>
<keyword evidence="5" id="KW-0808">Transferase</keyword>
<keyword evidence="6" id="KW-0547">Nucleotide-binding</keyword>
<reference evidence="11 12" key="1">
    <citation type="submission" date="2020-12" db="EMBL/GenBank/DDBJ databases">
        <title>YIM B01967 draft genome.</title>
        <authorList>
            <person name="Yan X."/>
        </authorList>
    </citation>
    <scope>NUCLEOTIDE SEQUENCE [LARGE SCALE GENOMIC DNA]</scope>
    <source>
        <strain evidence="11 12">YIM B01967</strain>
    </source>
</reference>
<dbReference type="Proteomes" id="UP000618943">
    <property type="component" value="Unassembled WGS sequence"/>
</dbReference>
<dbReference type="SUPFAM" id="SSF55874">
    <property type="entry name" value="ATPase domain of HSP90 chaperone/DNA topoisomerase II/histidine kinase"/>
    <property type="match status" value="1"/>
</dbReference>
<evidence type="ECO:0000256" key="9">
    <source>
        <dbReference type="ARBA" id="ARBA00023012"/>
    </source>
</evidence>
<dbReference type="CDD" id="cd00082">
    <property type="entry name" value="HisKA"/>
    <property type="match status" value="1"/>
</dbReference>
<dbReference type="InterPro" id="IPR005467">
    <property type="entry name" value="His_kinase_dom"/>
</dbReference>
<comment type="subcellular location">
    <subcellularLocation>
        <location evidence="2">Membrane</location>
    </subcellularLocation>
</comment>
<evidence type="ECO:0000256" key="6">
    <source>
        <dbReference type="ARBA" id="ARBA00022741"/>
    </source>
</evidence>
<dbReference type="InterPro" id="IPR036890">
    <property type="entry name" value="HATPase_C_sf"/>
</dbReference>
<dbReference type="SMART" id="SM00387">
    <property type="entry name" value="HATPase_c"/>
    <property type="match status" value="1"/>
</dbReference>
<dbReference type="EMBL" id="JAEOAH010000003">
    <property type="protein sequence ID" value="MBK3493938.1"/>
    <property type="molecule type" value="Genomic_DNA"/>
</dbReference>
<comment type="catalytic activity">
    <reaction evidence="1">
        <text>ATP + protein L-histidine = ADP + protein N-phospho-L-histidine.</text>
        <dbReference type="EC" id="2.7.13.3"/>
    </reaction>
</comment>
<dbReference type="Pfam" id="PF00512">
    <property type="entry name" value="HisKA"/>
    <property type="match status" value="1"/>
</dbReference>
<keyword evidence="8" id="KW-0067">ATP-binding</keyword>
<name>A0ABS1H4F7_9BACL</name>
<comment type="caution">
    <text evidence="11">The sequence shown here is derived from an EMBL/GenBank/DDBJ whole genome shotgun (WGS) entry which is preliminary data.</text>
</comment>
<evidence type="ECO:0000256" key="5">
    <source>
        <dbReference type="ARBA" id="ARBA00022679"/>
    </source>
</evidence>
<dbReference type="PROSITE" id="PS50109">
    <property type="entry name" value="HIS_KIN"/>
    <property type="match status" value="1"/>
</dbReference>
<feature type="domain" description="Histidine kinase" evidence="10">
    <location>
        <begin position="92"/>
        <end position="310"/>
    </location>
</feature>
<dbReference type="Pfam" id="PF02518">
    <property type="entry name" value="HATPase_c"/>
    <property type="match status" value="1"/>
</dbReference>
<evidence type="ECO:0000313" key="11">
    <source>
        <dbReference type="EMBL" id="MBK3493938.1"/>
    </source>
</evidence>
<evidence type="ECO:0000256" key="1">
    <source>
        <dbReference type="ARBA" id="ARBA00000085"/>
    </source>
</evidence>
<dbReference type="Gene3D" id="1.10.287.130">
    <property type="match status" value="1"/>
</dbReference>
<evidence type="ECO:0000256" key="2">
    <source>
        <dbReference type="ARBA" id="ARBA00004370"/>
    </source>
</evidence>